<proteinExistence type="predicted"/>
<dbReference type="Gene3D" id="1.10.760.10">
    <property type="entry name" value="Cytochrome c-like domain"/>
    <property type="match status" value="1"/>
</dbReference>
<dbReference type="Proteomes" id="UP001501243">
    <property type="component" value="Unassembled WGS sequence"/>
</dbReference>
<evidence type="ECO:0000259" key="6">
    <source>
        <dbReference type="PROSITE" id="PS51007"/>
    </source>
</evidence>
<dbReference type="InterPro" id="IPR036909">
    <property type="entry name" value="Cyt_c-like_dom_sf"/>
</dbReference>
<name>A0ABP8Q3A6_9BACT</name>
<comment type="caution">
    <text evidence="7">The sequence shown here is derived from an EMBL/GenBank/DDBJ whole genome shotgun (WGS) entry which is preliminary data.</text>
</comment>
<evidence type="ECO:0000256" key="1">
    <source>
        <dbReference type="ARBA" id="ARBA00022617"/>
    </source>
</evidence>
<sequence length="175" mass="18392">MRTNPAAFALALGMGFIVLLIGFLALNVGGLVSFNLASEDSTEMPIDSLGEGVVVAYKPRPLPPTSAPNGEAIVIGDALFKNNCAQCHAVNDKVVGPALAGITKRRSISWIVSWVHNSSKVVASGDEYAVKLFDDNGKQQMPAFPNLSGEQIKSILAWVEWQNSPANSAGAVAAN</sequence>
<evidence type="ECO:0000256" key="2">
    <source>
        <dbReference type="ARBA" id="ARBA00022723"/>
    </source>
</evidence>
<dbReference type="PROSITE" id="PS51007">
    <property type="entry name" value="CYTC"/>
    <property type="match status" value="1"/>
</dbReference>
<keyword evidence="5" id="KW-0812">Transmembrane</keyword>
<keyword evidence="5" id="KW-0472">Membrane</keyword>
<evidence type="ECO:0000313" key="8">
    <source>
        <dbReference type="Proteomes" id="UP001501243"/>
    </source>
</evidence>
<feature type="transmembrane region" description="Helical" evidence="5">
    <location>
        <begin position="6"/>
        <end position="26"/>
    </location>
</feature>
<keyword evidence="5" id="KW-1133">Transmembrane helix</keyword>
<keyword evidence="2 4" id="KW-0479">Metal-binding</keyword>
<evidence type="ECO:0000256" key="5">
    <source>
        <dbReference type="SAM" id="Phobius"/>
    </source>
</evidence>
<accession>A0ABP8Q3A6</accession>
<keyword evidence="3 4" id="KW-0408">Iron</keyword>
<organism evidence="7 8">
    <name type="scientific">Hymenobacter ginsengisoli</name>
    <dbReference type="NCBI Taxonomy" id="1051626"/>
    <lineage>
        <taxon>Bacteria</taxon>
        <taxon>Pseudomonadati</taxon>
        <taxon>Bacteroidota</taxon>
        <taxon>Cytophagia</taxon>
        <taxon>Cytophagales</taxon>
        <taxon>Hymenobacteraceae</taxon>
        <taxon>Hymenobacter</taxon>
    </lineage>
</organism>
<dbReference type="Pfam" id="PF00034">
    <property type="entry name" value="Cytochrom_C"/>
    <property type="match status" value="1"/>
</dbReference>
<keyword evidence="1 4" id="KW-0349">Heme</keyword>
<keyword evidence="8" id="KW-1185">Reference proteome</keyword>
<evidence type="ECO:0000256" key="3">
    <source>
        <dbReference type="ARBA" id="ARBA00023004"/>
    </source>
</evidence>
<dbReference type="SUPFAM" id="SSF46626">
    <property type="entry name" value="Cytochrome c"/>
    <property type="match status" value="1"/>
</dbReference>
<feature type="domain" description="Cytochrome c" evidence="6">
    <location>
        <begin position="71"/>
        <end position="163"/>
    </location>
</feature>
<evidence type="ECO:0000313" key="7">
    <source>
        <dbReference type="EMBL" id="GAA4496255.1"/>
    </source>
</evidence>
<gene>
    <name evidence="7" type="ORF">GCM10023172_09230</name>
</gene>
<reference evidence="8" key="1">
    <citation type="journal article" date="2019" name="Int. J. Syst. Evol. Microbiol.">
        <title>The Global Catalogue of Microorganisms (GCM) 10K type strain sequencing project: providing services to taxonomists for standard genome sequencing and annotation.</title>
        <authorList>
            <consortium name="The Broad Institute Genomics Platform"/>
            <consortium name="The Broad Institute Genome Sequencing Center for Infectious Disease"/>
            <person name="Wu L."/>
            <person name="Ma J."/>
        </authorList>
    </citation>
    <scope>NUCLEOTIDE SEQUENCE [LARGE SCALE GENOMIC DNA]</scope>
    <source>
        <strain evidence="8">JCM 17841</strain>
    </source>
</reference>
<dbReference type="EMBL" id="BAABGQ010000005">
    <property type="protein sequence ID" value="GAA4496255.1"/>
    <property type="molecule type" value="Genomic_DNA"/>
</dbReference>
<dbReference type="InterPro" id="IPR009056">
    <property type="entry name" value="Cyt_c-like_dom"/>
</dbReference>
<protein>
    <recommendedName>
        <fullName evidence="6">Cytochrome c domain-containing protein</fullName>
    </recommendedName>
</protein>
<evidence type="ECO:0000256" key="4">
    <source>
        <dbReference type="PROSITE-ProRule" id="PRU00433"/>
    </source>
</evidence>